<evidence type="ECO:0000259" key="8">
    <source>
        <dbReference type="SMART" id="SM00014"/>
    </source>
</evidence>
<proteinExistence type="predicted"/>
<evidence type="ECO:0000256" key="2">
    <source>
        <dbReference type="ARBA" id="ARBA00022475"/>
    </source>
</evidence>
<keyword evidence="3 7" id="KW-0812">Transmembrane</keyword>
<evidence type="ECO:0000256" key="7">
    <source>
        <dbReference type="SAM" id="Phobius"/>
    </source>
</evidence>
<dbReference type="Pfam" id="PF01569">
    <property type="entry name" value="PAP2"/>
    <property type="match status" value="1"/>
</dbReference>
<feature type="transmembrane region" description="Helical" evidence="7">
    <location>
        <begin position="27"/>
        <end position="50"/>
    </location>
</feature>
<evidence type="ECO:0000313" key="10">
    <source>
        <dbReference type="Proteomes" id="UP000649345"/>
    </source>
</evidence>
<dbReference type="InterPro" id="IPR000326">
    <property type="entry name" value="PAP2/HPO"/>
</dbReference>
<protein>
    <submittedName>
        <fullName evidence="9">Phosphatase PAP2 family protein</fullName>
    </submittedName>
</protein>
<evidence type="ECO:0000256" key="4">
    <source>
        <dbReference type="ARBA" id="ARBA00022801"/>
    </source>
</evidence>
<reference evidence="9" key="1">
    <citation type="submission" date="2020-08" db="EMBL/GenBank/DDBJ databases">
        <title>Genome public.</title>
        <authorList>
            <person name="Liu C."/>
            <person name="Sun Q."/>
        </authorList>
    </citation>
    <scope>NUCLEOTIDE SEQUENCE</scope>
    <source>
        <strain evidence="9">NSJ-68</strain>
    </source>
</reference>
<keyword evidence="2" id="KW-1003">Cell membrane</keyword>
<name>A0A923RLW3_9FIRM</name>
<organism evidence="9 10">
    <name type="scientific">Anaerosacchariphilus hominis</name>
    <dbReference type="NCBI Taxonomy" id="2763017"/>
    <lineage>
        <taxon>Bacteria</taxon>
        <taxon>Bacillati</taxon>
        <taxon>Bacillota</taxon>
        <taxon>Clostridia</taxon>
        <taxon>Lachnospirales</taxon>
        <taxon>Lachnospiraceae</taxon>
        <taxon>Anaerosacchariphilus</taxon>
    </lineage>
</organism>
<dbReference type="RefSeq" id="WP_186871976.1">
    <property type="nucleotide sequence ID" value="NZ_JACOOR010000004.1"/>
</dbReference>
<sequence length="177" mass="20118">MEWFFEWEYRFMMFLQNSIRGPLQNKIMWFVTSLENAGFLSIAACLALLFQPRWRRVGQAATLSMILEFLVVNLVLKNWIARVRPYHLLEDLILLAKEPMDYSFPSGHTGAAFAVASVMFLGMPHSIGILALLVASLIGFSRIYLGVHFPTDVLGGLVVGCLTGFVAWKLTGRQWFR</sequence>
<keyword evidence="10" id="KW-1185">Reference proteome</keyword>
<dbReference type="PANTHER" id="PTHR14969">
    <property type="entry name" value="SPHINGOSINE-1-PHOSPHATE PHOSPHOHYDROLASE"/>
    <property type="match status" value="1"/>
</dbReference>
<comment type="caution">
    <text evidence="9">The sequence shown here is derived from an EMBL/GenBank/DDBJ whole genome shotgun (WGS) entry which is preliminary data.</text>
</comment>
<evidence type="ECO:0000256" key="1">
    <source>
        <dbReference type="ARBA" id="ARBA00004651"/>
    </source>
</evidence>
<dbReference type="EMBL" id="JACOOR010000004">
    <property type="protein sequence ID" value="MBC5659663.1"/>
    <property type="molecule type" value="Genomic_DNA"/>
</dbReference>
<dbReference type="InterPro" id="IPR036938">
    <property type="entry name" value="PAP2/HPO_sf"/>
</dbReference>
<dbReference type="SMART" id="SM00014">
    <property type="entry name" value="acidPPc"/>
    <property type="match status" value="1"/>
</dbReference>
<dbReference type="AlphaFoldDB" id="A0A923RLW3"/>
<accession>A0A923RLW3</accession>
<evidence type="ECO:0000256" key="6">
    <source>
        <dbReference type="ARBA" id="ARBA00023136"/>
    </source>
</evidence>
<keyword evidence="6 7" id="KW-0472">Membrane</keyword>
<dbReference type="GO" id="GO:0005886">
    <property type="term" value="C:plasma membrane"/>
    <property type="evidence" value="ECO:0007669"/>
    <property type="project" value="UniProtKB-SubCell"/>
</dbReference>
<dbReference type="Proteomes" id="UP000649345">
    <property type="component" value="Unassembled WGS sequence"/>
</dbReference>
<dbReference type="PANTHER" id="PTHR14969:SF62">
    <property type="entry name" value="DECAPRENYLPHOSPHORYL-5-PHOSPHORIBOSE PHOSPHATASE RV3807C-RELATED"/>
    <property type="match status" value="1"/>
</dbReference>
<dbReference type="GO" id="GO:0016787">
    <property type="term" value="F:hydrolase activity"/>
    <property type="evidence" value="ECO:0007669"/>
    <property type="project" value="UniProtKB-KW"/>
</dbReference>
<feature type="domain" description="Phosphatidic acid phosphatase type 2/haloperoxidase" evidence="8">
    <location>
        <begin position="57"/>
        <end position="168"/>
    </location>
</feature>
<evidence type="ECO:0000313" key="9">
    <source>
        <dbReference type="EMBL" id="MBC5659663.1"/>
    </source>
</evidence>
<dbReference type="Gene3D" id="1.20.144.10">
    <property type="entry name" value="Phosphatidic acid phosphatase type 2/haloperoxidase"/>
    <property type="match status" value="1"/>
</dbReference>
<feature type="transmembrane region" description="Helical" evidence="7">
    <location>
        <begin position="153"/>
        <end position="171"/>
    </location>
</feature>
<comment type="subcellular location">
    <subcellularLocation>
        <location evidence="1">Cell membrane</location>
        <topology evidence="1">Multi-pass membrane protein</topology>
    </subcellularLocation>
</comment>
<gene>
    <name evidence="9" type="ORF">H8S44_07760</name>
</gene>
<keyword evidence="5 7" id="KW-1133">Transmembrane helix</keyword>
<evidence type="ECO:0000256" key="3">
    <source>
        <dbReference type="ARBA" id="ARBA00022692"/>
    </source>
</evidence>
<evidence type="ECO:0000256" key="5">
    <source>
        <dbReference type="ARBA" id="ARBA00022989"/>
    </source>
</evidence>
<feature type="transmembrane region" description="Helical" evidence="7">
    <location>
        <begin position="62"/>
        <end position="82"/>
    </location>
</feature>
<dbReference type="SUPFAM" id="SSF48317">
    <property type="entry name" value="Acid phosphatase/Vanadium-dependent haloperoxidase"/>
    <property type="match status" value="1"/>
</dbReference>
<keyword evidence="4" id="KW-0378">Hydrolase</keyword>